<organism evidence="2 3">
    <name type="scientific">Pseudonocardia lutea</name>
    <dbReference type="NCBI Taxonomy" id="2172015"/>
    <lineage>
        <taxon>Bacteria</taxon>
        <taxon>Bacillati</taxon>
        <taxon>Actinomycetota</taxon>
        <taxon>Actinomycetes</taxon>
        <taxon>Pseudonocardiales</taxon>
        <taxon>Pseudonocardiaceae</taxon>
        <taxon>Pseudonocardia</taxon>
    </lineage>
</organism>
<dbReference type="CDD" id="cd02440">
    <property type="entry name" value="AdoMet_MTases"/>
    <property type="match status" value="1"/>
</dbReference>
<accession>A0ABW1I247</accession>
<sequence length="237" mass="25218">MSDGATGWGEPLYERVLAGVPEGASVLDVGCGPGVFAAFASRRGFTVTGIDADRSAVAAARREVPAAEFEVGDAHQLDGSFDLVALVQVLAHVTNPLKVLKEAARVGGLVRATVWGREEESDVRLFGEALSPFLPPRGARRTPAGPPPLTEPDRFRKIARTAGLEVLALDEVRCPFDYPDEDALVGPLLTSDIGRYAVNAAGPAAVRAAVLTTFASRRQGEGYRLWNLFRVLDARPA</sequence>
<keyword evidence="2" id="KW-0489">Methyltransferase</keyword>
<dbReference type="GO" id="GO:0102208">
    <property type="term" value="F:2-polyprenyl-6-hydroxyphenol methylase activity"/>
    <property type="evidence" value="ECO:0007669"/>
    <property type="project" value="UniProtKB-EC"/>
</dbReference>
<dbReference type="EC" id="2.1.1.222" evidence="2"/>
<evidence type="ECO:0000259" key="1">
    <source>
        <dbReference type="Pfam" id="PF08241"/>
    </source>
</evidence>
<dbReference type="SUPFAM" id="SSF53335">
    <property type="entry name" value="S-adenosyl-L-methionine-dependent methyltransferases"/>
    <property type="match status" value="1"/>
</dbReference>
<keyword evidence="3" id="KW-1185">Reference proteome</keyword>
<dbReference type="GO" id="GO:0032259">
    <property type="term" value="P:methylation"/>
    <property type="evidence" value="ECO:0007669"/>
    <property type="project" value="UniProtKB-KW"/>
</dbReference>
<feature type="domain" description="Methyltransferase type 11" evidence="1">
    <location>
        <begin position="27"/>
        <end position="106"/>
    </location>
</feature>
<dbReference type="Pfam" id="PF08241">
    <property type="entry name" value="Methyltransf_11"/>
    <property type="match status" value="1"/>
</dbReference>
<proteinExistence type="predicted"/>
<dbReference type="InterPro" id="IPR013216">
    <property type="entry name" value="Methyltransf_11"/>
</dbReference>
<dbReference type="EMBL" id="JBHSQK010000002">
    <property type="protein sequence ID" value="MFC5946809.1"/>
    <property type="molecule type" value="Genomic_DNA"/>
</dbReference>
<dbReference type="InterPro" id="IPR029063">
    <property type="entry name" value="SAM-dependent_MTases_sf"/>
</dbReference>
<evidence type="ECO:0000313" key="3">
    <source>
        <dbReference type="Proteomes" id="UP001596119"/>
    </source>
</evidence>
<protein>
    <submittedName>
        <fullName evidence="2">Class I SAM-dependent methyltransferase</fullName>
        <ecNumber evidence="2">2.1.1.222</ecNumber>
        <ecNumber evidence="2">2.1.1.64</ecNumber>
    </submittedName>
</protein>
<reference evidence="3" key="1">
    <citation type="journal article" date="2019" name="Int. J. Syst. Evol. Microbiol.">
        <title>The Global Catalogue of Microorganisms (GCM) 10K type strain sequencing project: providing services to taxonomists for standard genome sequencing and annotation.</title>
        <authorList>
            <consortium name="The Broad Institute Genomics Platform"/>
            <consortium name="The Broad Institute Genome Sequencing Center for Infectious Disease"/>
            <person name="Wu L."/>
            <person name="Ma J."/>
        </authorList>
    </citation>
    <scope>NUCLEOTIDE SEQUENCE [LARGE SCALE GENOMIC DNA]</scope>
    <source>
        <strain evidence="3">CGMCC 4.7397</strain>
    </source>
</reference>
<gene>
    <name evidence="2" type="ORF">ACFQH9_00775</name>
</gene>
<keyword evidence="2" id="KW-0808">Transferase</keyword>
<dbReference type="Proteomes" id="UP001596119">
    <property type="component" value="Unassembled WGS sequence"/>
</dbReference>
<dbReference type="EC" id="2.1.1.64" evidence="2"/>
<dbReference type="RefSeq" id="WP_379563056.1">
    <property type="nucleotide sequence ID" value="NZ_JBHSQK010000002.1"/>
</dbReference>
<name>A0ABW1I247_9PSEU</name>
<comment type="caution">
    <text evidence="2">The sequence shown here is derived from an EMBL/GenBank/DDBJ whole genome shotgun (WGS) entry which is preliminary data.</text>
</comment>
<dbReference type="GO" id="GO:0061542">
    <property type="term" value="F:3-demethylubiquinol 3-O-methyltransferase activity"/>
    <property type="evidence" value="ECO:0007669"/>
    <property type="project" value="UniProtKB-EC"/>
</dbReference>
<dbReference type="Gene3D" id="3.40.50.150">
    <property type="entry name" value="Vaccinia Virus protein VP39"/>
    <property type="match status" value="1"/>
</dbReference>
<evidence type="ECO:0000313" key="2">
    <source>
        <dbReference type="EMBL" id="MFC5946809.1"/>
    </source>
</evidence>
<dbReference type="PANTHER" id="PTHR43861">
    <property type="entry name" value="TRANS-ACONITATE 2-METHYLTRANSFERASE-RELATED"/>
    <property type="match status" value="1"/>
</dbReference>